<dbReference type="RefSeq" id="WP_068686028.1">
    <property type="nucleotide sequence ID" value="NZ_LYPA01000071.1"/>
</dbReference>
<reference evidence="3 4" key="1">
    <citation type="submission" date="2016-05" db="EMBL/GenBank/DDBJ databases">
        <title>Paenibacillus oryzae. sp. nov., isolated from the rice root.</title>
        <authorList>
            <person name="Zhang J."/>
            <person name="Zhang X."/>
        </authorList>
    </citation>
    <scope>NUCLEOTIDE SEQUENCE [LARGE SCALE GENOMIC DNA]</scope>
    <source>
        <strain evidence="3 4">1DrF-4</strain>
    </source>
</reference>
<dbReference type="PROSITE" id="PS51272">
    <property type="entry name" value="SLH"/>
    <property type="match status" value="1"/>
</dbReference>
<organism evidence="3 4">
    <name type="scientific">Paenibacillus oryzae</name>
    <dbReference type="NCBI Taxonomy" id="1844972"/>
    <lineage>
        <taxon>Bacteria</taxon>
        <taxon>Bacillati</taxon>
        <taxon>Bacillota</taxon>
        <taxon>Bacilli</taxon>
        <taxon>Bacillales</taxon>
        <taxon>Paenibacillaceae</taxon>
        <taxon>Paenibacillus</taxon>
    </lineage>
</organism>
<evidence type="ECO:0000259" key="2">
    <source>
        <dbReference type="PROSITE" id="PS51272"/>
    </source>
</evidence>
<comment type="caution">
    <text evidence="3">The sequence shown here is derived from an EMBL/GenBank/DDBJ whole genome shotgun (WGS) entry which is preliminary data.</text>
</comment>
<protein>
    <recommendedName>
        <fullName evidence="2">SLH domain-containing protein</fullName>
    </recommendedName>
</protein>
<keyword evidence="4" id="KW-1185">Reference proteome</keyword>
<feature type="region of interest" description="Disordered" evidence="1">
    <location>
        <begin position="1"/>
        <end position="23"/>
    </location>
</feature>
<evidence type="ECO:0000313" key="4">
    <source>
        <dbReference type="Proteomes" id="UP000092024"/>
    </source>
</evidence>
<dbReference type="EMBL" id="LYPA01000071">
    <property type="protein sequence ID" value="OBR63573.1"/>
    <property type="molecule type" value="Genomic_DNA"/>
</dbReference>
<proteinExistence type="predicted"/>
<name>A0A1A5YDA1_9BACL</name>
<dbReference type="STRING" id="1844972.A7K91_06375"/>
<dbReference type="AlphaFoldDB" id="A0A1A5YDA1"/>
<feature type="domain" description="SLH" evidence="2">
    <location>
        <begin position="105"/>
        <end position="168"/>
    </location>
</feature>
<accession>A0A1A5YDA1</accession>
<evidence type="ECO:0000256" key="1">
    <source>
        <dbReference type="SAM" id="MobiDB-lite"/>
    </source>
</evidence>
<dbReference type="OrthoDB" id="1706086at2"/>
<dbReference type="Proteomes" id="UP000092024">
    <property type="component" value="Unassembled WGS sequence"/>
</dbReference>
<evidence type="ECO:0000313" key="3">
    <source>
        <dbReference type="EMBL" id="OBR63573.1"/>
    </source>
</evidence>
<gene>
    <name evidence="3" type="ORF">A7K91_06375</name>
</gene>
<dbReference type="Pfam" id="PF00395">
    <property type="entry name" value="SLH"/>
    <property type="match status" value="1"/>
</dbReference>
<sequence length="975" mass="103750">MRETSNTLSKQNSQQPKQFRGGEKKVMKKSLSLLVAIAMVFSMFATVVSAAGPEEGQSAGQYLNQLGVIKGNGTDLKEDQTWKRQDIVVLLSRLLGVEAAAKATAKSHEFKDVTDKNYDGYISWAVEEGLVQGKGNGKFGYGDELKTQEFYALVLRAFKVEVAYDEVPAKAVEMKLAAEGTDFSAVPTRGATYSTIVTALNTEVPGTGKTLGEALGLIEGAAVSATQTGAKLVTVKFNKAVDTEKAKFVVKNAGSTREVAKTTFSEDKKSAVLEFSTKLLDGASSVTVSGLGDTELVSDFTAAAEKITEIVFTSDKLALGTKTTGSNPNAADYENVSVGYKIVNQYDEDVTKTSGGSLQFQVGKANATANATNGVLKITSSNNTTFQIGETVFVNGILNMGTYAITTPKTFTIGLQAVVDTVDILSVYHPDNKEITTSSTFEDYYVLVDAKDQYGSNVTAEQFKNGVFTFVSNQNLFAINKDDVRANVGPNRDKLGIRLTSPTKTPGFVFEGTNKITITSLMGQKSDTLDVVVKKAPTLNTISLTQPTETVVPNAVIKVPFEAYDQNGAKLEKFADVNGMLSLSTNNGEFKVVQDYTNKKAVLEWTVGSATGDAYLTANVVNTASNSQLPVKVVAKDDPRALAGLKDVKTAVLVGSTIEIEPKHIVVKDQFDRNMKLEDLLTTHSVTISVYEGQYNKDPLVVVNGNTTADKIDLTNANKKVVLKAVEKGTATVKLTLKKLDGTEVATHNTFAITVIDNKAIVSDSYQVADITKVHASDVSRGAEVKVTGKLSNGTEVTLPQSAYTVTAVGDLKYDEASNKVYAGDVFNGSTDKTKTAKATYIVHILETNAPISKEVTIVNETPVPTKLESKDANGLKSSDLVVKGAATGANAVTVANVFATLKAKDQFGADVTTLVAGTFTASISELDGVTVTNNGKTVDQVSVQGLAIGRGYTVTFTSTESGQQIKLKVVADAN</sequence>
<feature type="compositionally biased region" description="Polar residues" evidence="1">
    <location>
        <begin position="1"/>
        <end position="17"/>
    </location>
</feature>
<dbReference type="InterPro" id="IPR001119">
    <property type="entry name" value="SLH_dom"/>
</dbReference>